<comment type="catalytic activity">
    <reaction evidence="17">
        <text>N-acetylneuraminate(in) + H(+)(in) = N-acetylneuraminate(out) + H(+)(out)</text>
        <dbReference type="Rhea" id="RHEA:28987"/>
        <dbReference type="ChEBI" id="CHEBI:15378"/>
        <dbReference type="ChEBI" id="CHEBI:35418"/>
    </reaction>
    <physiologicalReaction direction="right-to-left" evidence="17">
        <dbReference type="Rhea" id="RHEA:28989"/>
    </physiologicalReaction>
</comment>
<dbReference type="GO" id="GO:0006820">
    <property type="term" value="P:monoatomic anion transport"/>
    <property type="evidence" value="ECO:0007669"/>
    <property type="project" value="TreeGrafter"/>
</dbReference>
<evidence type="ECO:0000256" key="11">
    <source>
        <dbReference type="ARBA" id="ARBA00023136"/>
    </source>
</evidence>
<protein>
    <recommendedName>
        <fullName evidence="22">Sialin</fullName>
    </recommendedName>
    <alternativeName>
        <fullName evidence="25">H(+)/nitrate cotransporter</fullName>
    </alternativeName>
    <alternativeName>
        <fullName evidence="23">H(+)/sialic acid cotransporter</fullName>
    </alternativeName>
    <alternativeName>
        <fullName evidence="24">Vesicular excitatory amino acid transporter</fullName>
    </alternativeName>
</protein>
<evidence type="ECO:0000256" key="12">
    <source>
        <dbReference type="ARBA" id="ARBA00023180"/>
    </source>
</evidence>
<evidence type="ECO:0000256" key="19">
    <source>
        <dbReference type="ARBA" id="ARBA00051447"/>
    </source>
</evidence>
<feature type="transmembrane region" description="Helical" evidence="26">
    <location>
        <begin position="315"/>
        <end position="341"/>
    </location>
</feature>
<evidence type="ECO:0000256" key="7">
    <source>
        <dbReference type="ARBA" id="ARBA00022692"/>
    </source>
</evidence>
<dbReference type="GO" id="GO:0015293">
    <property type="term" value="F:symporter activity"/>
    <property type="evidence" value="ECO:0007669"/>
    <property type="project" value="UniProtKB-KW"/>
</dbReference>
<keyword evidence="7 26" id="KW-0812">Transmembrane</keyword>
<dbReference type="AlphaFoldDB" id="A0A9P0H1S0"/>
<evidence type="ECO:0000256" key="24">
    <source>
        <dbReference type="ARBA" id="ARBA00081195"/>
    </source>
</evidence>
<evidence type="ECO:0000256" key="14">
    <source>
        <dbReference type="ARBA" id="ARBA00023329"/>
    </source>
</evidence>
<comment type="function">
    <text evidence="21">Receptor for CM101, a polysaccharide produced by group B Streptococcus with antipathoangiogenic properties.</text>
</comment>
<dbReference type="GO" id="GO:0016323">
    <property type="term" value="C:basolateral plasma membrane"/>
    <property type="evidence" value="ECO:0007669"/>
    <property type="project" value="UniProtKB-SubCell"/>
</dbReference>
<gene>
    <name evidence="28" type="ORF">NEZAVI_LOCUS2691</name>
</gene>
<dbReference type="Gene3D" id="1.20.1250.20">
    <property type="entry name" value="MFS general substrate transporter like domains"/>
    <property type="match status" value="2"/>
</dbReference>
<accession>A0A9P0H1S0</accession>
<feature type="transmembrane region" description="Helical" evidence="26">
    <location>
        <begin position="215"/>
        <end position="234"/>
    </location>
</feature>
<evidence type="ECO:0000256" key="9">
    <source>
        <dbReference type="ARBA" id="ARBA00022989"/>
    </source>
</evidence>
<evidence type="ECO:0000256" key="6">
    <source>
        <dbReference type="ARBA" id="ARBA00022475"/>
    </source>
</evidence>
<dbReference type="PROSITE" id="PS50850">
    <property type="entry name" value="MFS"/>
    <property type="match status" value="1"/>
</dbReference>
<keyword evidence="5" id="KW-0813">Transport</keyword>
<feature type="transmembrane region" description="Helical" evidence="26">
    <location>
        <begin position="445"/>
        <end position="464"/>
    </location>
</feature>
<evidence type="ECO:0000256" key="1">
    <source>
        <dbReference type="ARBA" id="ARBA00004432"/>
    </source>
</evidence>
<feature type="domain" description="Major facilitator superfamily (MFS) profile" evidence="27">
    <location>
        <begin position="21"/>
        <end position="470"/>
    </location>
</feature>
<dbReference type="InterPro" id="IPR036259">
    <property type="entry name" value="MFS_trans_sf"/>
</dbReference>
<dbReference type="PANTHER" id="PTHR11662:SF415">
    <property type="entry name" value="AT30085P-RELATED"/>
    <property type="match status" value="1"/>
</dbReference>
<evidence type="ECO:0000256" key="3">
    <source>
        <dbReference type="ARBA" id="ARBA00004638"/>
    </source>
</evidence>
<evidence type="ECO:0000256" key="20">
    <source>
        <dbReference type="ARBA" id="ARBA00051612"/>
    </source>
</evidence>
<keyword evidence="8" id="KW-0769">Symport</keyword>
<evidence type="ECO:0000256" key="8">
    <source>
        <dbReference type="ARBA" id="ARBA00022847"/>
    </source>
</evidence>
<dbReference type="InterPro" id="IPR020846">
    <property type="entry name" value="MFS_dom"/>
</dbReference>
<keyword evidence="13" id="KW-0458">Lysosome</keyword>
<evidence type="ECO:0000259" key="27">
    <source>
        <dbReference type="PROSITE" id="PS50850"/>
    </source>
</evidence>
<dbReference type="SUPFAM" id="SSF103473">
    <property type="entry name" value="MFS general substrate transporter"/>
    <property type="match status" value="1"/>
</dbReference>
<dbReference type="PROSITE" id="PS00217">
    <property type="entry name" value="SUGAR_TRANSPORT_2"/>
    <property type="match status" value="1"/>
</dbReference>
<keyword evidence="10" id="KW-0770">Synapse</keyword>
<dbReference type="PANTHER" id="PTHR11662">
    <property type="entry name" value="SOLUTE CARRIER FAMILY 17"/>
    <property type="match status" value="1"/>
</dbReference>
<feature type="transmembrane region" description="Helical" evidence="26">
    <location>
        <begin position="121"/>
        <end position="140"/>
    </location>
</feature>
<evidence type="ECO:0000256" key="5">
    <source>
        <dbReference type="ARBA" id="ARBA00022448"/>
    </source>
</evidence>
<dbReference type="Proteomes" id="UP001152798">
    <property type="component" value="Chromosome 1"/>
</dbReference>
<dbReference type="InterPro" id="IPR005829">
    <property type="entry name" value="Sugar_transporter_CS"/>
</dbReference>
<dbReference type="FunFam" id="1.20.1250.20:FF:000003">
    <property type="entry name" value="Solute carrier family 17 member 3"/>
    <property type="match status" value="1"/>
</dbReference>
<dbReference type="GO" id="GO:0030672">
    <property type="term" value="C:synaptic vesicle membrane"/>
    <property type="evidence" value="ECO:0007669"/>
    <property type="project" value="UniProtKB-SubCell"/>
</dbReference>
<keyword evidence="14" id="KW-0968">Cytoplasmic vesicle</keyword>
<dbReference type="GO" id="GO:0046942">
    <property type="term" value="P:carboxylic acid transport"/>
    <property type="evidence" value="ECO:0007669"/>
    <property type="project" value="UniProtKB-ARBA"/>
</dbReference>
<comment type="catalytic activity">
    <reaction evidence="19">
        <text>L-glutamate(out) = L-glutamate(in)</text>
        <dbReference type="Rhea" id="RHEA:66336"/>
        <dbReference type="ChEBI" id="CHEBI:29985"/>
    </reaction>
    <physiologicalReaction direction="left-to-right" evidence="19">
        <dbReference type="Rhea" id="RHEA:66337"/>
    </physiologicalReaction>
</comment>
<evidence type="ECO:0000256" key="23">
    <source>
        <dbReference type="ARBA" id="ARBA00080244"/>
    </source>
</evidence>
<name>A0A9P0H1S0_NEZVI</name>
<feature type="transmembrane region" description="Helical" evidence="26">
    <location>
        <begin position="353"/>
        <end position="371"/>
    </location>
</feature>
<evidence type="ECO:0000256" key="21">
    <source>
        <dbReference type="ARBA" id="ARBA00056891"/>
    </source>
</evidence>
<evidence type="ECO:0000256" key="26">
    <source>
        <dbReference type="SAM" id="Phobius"/>
    </source>
</evidence>
<dbReference type="CDD" id="cd17318">
    <property type="entry name" value="MFS_SLC17"/>
    <property type="match status" value="1"/>
</dbReference>
<keyword evidence="6" id="KW-1003">Cell membrane</keyword>
<feature type="transmembrane region" description="Helical" evidence="26">
    <location>
        <begin position="377"/>
        <end position="397"/>
    </location>
</feature>
<keyword evidence="12" id="KW-0325">Glycoprotein</keyword>
<feature type="transmembrane region" description="Helical" evidence="26">
    <location>
        <begin position="181"/>
        <end position="203"/>
    </location>
</feature>
<evidence type="ECO:0000256" key="17">
    <source>
        <dbReference type="ARBA" id="ARBA00050625"/>
    </source>
</evidence>
<dbReference type="Pfam" id="PF07690">
    <property type="entry name" value="MFS_1"/>
    <property type="match status" value="1"/>
</dbReference>
<dbReference type="FunFam" id="1.20.1250.20:FF:000067">
    <property type="entry name" value="sialin isoform X2"/>
    <property type="match status" value="1"/>
</dbReference>
<proteinExistence type="predicted"/>
<evidence type="ECO:0000256" key="2">
    <source>
        <dbReference type="ARBA" id="ARBA00004554"/>
    </source>
</evidence>
<comment type="catalytic activity">
    <reaction evidence="18">
        <text>N-acetyl-L-aspartyl-L-glutamate(out) = N-acetyl-L-aspartyl-L-glutamate(in)</text>
        <dbReference type="Rhea" id="RHEA:72599"/>
        <dbReference type="ChEBI" id="CHEBI:76931"/>
    </reaction>
    <physiologicalReaction direction="left-to-right" evidence="18">
        <dbReference type="Rhea" id="RHEA:72600"/>
    </physiologicalReaction>
</comment>
<dbReference type="GO" id="GO:0005765">
    <property type="term" value="C:lysosomal membrane"/>
    <property type="evidence" value="ECO:0007669"/>
    <property type="project" value="UniProtKB-SubCell"/>
</dbReference>
<evidence type="ECO:0000256" key="16">
    <source>
        <dbReference type="ARBA" id="ARBA00050554"/>
    </source>
</evidence>
<evidence type="ECO:0000256" key="22">
    <source>
        <dbReference type="ARBA" id="ARBA00069713"/>
    </source>
</evidence>
<dbReference type="InterPro" id="IPR011701">
    <property type="entry name" value="MFS"/>
</dbReference>
<dbReference type="EMBL" id="OV725077">
    <property type="protein sequence ID" value="CAH1391741.1"/>
    <property type="molecule type" value="Genomic_DNA"/>
</dbReference>
<evidence type="ECO:0000256" key="18">
    <source>
        <dbReference type="ARBA" id="ARBA00051403"/>
    </source>
</evidence>
<comment type="catalytic activity">
    <reaction evidence="16">
        <text>L-aspartate(out) = L-aspartate(in)</text>
        <dbReference type="Rhea" id="RHEA:66332"/>
        <dbReference type="ChEBI" id="CHEBI:29991"/>
    </reaction>
    <physiologicalReaction direction="left-to-right" evidence="16">
        <dbReference type="Rhea" id="RHEA:66333"/>
    </physiologicalReaction>
</comment>
<evidence type="ECO:0000256" key="10">
    <source>
        <dbReference type="ARBA" id="ARBA00023018"/>
    </source>
</evidence>
<evidence type="ECO:0000256" key="13">
    <source>
        <dbReference type="ARBA" id="ARBA00023228"/>
    </source>
</evidence>
<feature type="transmembrane region" description="Helical" evidence="26">
    <location>
        <begin position="409"/>
        <end position="433"/>
    </location>
</feature>
<evidence type="ECO:0000313" key="29">
    <source>
        <dbReference type="Proteomes" id="UP001152798"/>
    </source>
</evidence>
<evidence type="ECO:0000256" key="4">
    <source>
        <dbReference type="ARBA" id="ARBA00004656"/>
    </source>
</evidence>
<keyword evidence="9 26" id="KW-1133">Transmembrane helix</keyword>
<reference evidence="28" key="1">
    <citation type="submission" date="2022-01" db="EMBL/GenBank/DDBJ databases">
        <authorList>
            <person name="King R."/>
        </authorList>
    </citation>
    <scope>NUCLEOTIDE SEQUENCE</scope>
</reference>
<sequence>MPQQQATGKWKETFAKGCLPQRYVLGLMGFFAVANAYSMRSCLSLAITEMVVVPKHKDHIVNDEYACPGGDLILRNHTNPDNEFDWDEKTQGLILSAFYWGYVITHIPGGLLAERFGGKQTLGLGILSTALLTLLTPLAARHGPNWMIAVRFLEGLGEGTTFPALNALLAQWVPPMERGKLGSLVFAGNQIGTVVSSSLTGILLKYWEGDWPDVFYLFGILGVIWYVAWCFLCYSDPASHPFITTEEREYLQETLGCVKRRENLAPTPWGKMALSLPLWSLVIGQIGHDWGLFTIQTDLPKYMKSVMHFSIAQNGFLSALPFLVMWFTAMGAGWLSDFLLIRKCLSVTAARKIFTTIASVGPGLGVIAASYAGCDKIAVATLFTVGMAFMGFFYPSLKVNALDLSPNYAGTLMAIVNGIGAISGIITPALIGYLTPNSTLLEWRLVFWISFSVIILTNIVYIIFGSGEVQPWNDPLNTTKEETIAWNANNDKVIIDGKENEKENGV</sequence>
<dbReference type="InterPro" id="IPR050382">
    <property type="entry name" value="MFS_Na/Anion_cotransporter"/>
</dbReference>
<evidence type="ECO:0000313" key="28">
    <source>
        <dbReference type="EMBL" id="CAH1391741.1"/>
    </source>
</evidence>
<keyword evidence="29" id="KW-1185">Reference proteome</keyword>
<evidence type="ECO:0000256" key="25">
    <source>
        <dbReference type="ARBA" id="ARBA00081925"/>
    </source>
</evidence>
<organism evidence="28 29">
    <name type="scientific">Nezara viridula</name>
    <name type="common">Southern green stink bug</name>
    <name type="synonym">Cimex viridulus</name>
    <dbReference type="NCBI Taxonomy" id="85310"/>
    <lineage>
        <taxon>Eukaryota</taxon>
        <taxon>Metazoa</taxon>
        <taxon>Ecdysozoa</taxon>
        <taxon>Arthropoda</taxon>
        <taxon>Hexapoda</taxon>
        <taxon>Insecta</taxon>
        <taxon>Pterygota</taxon>
        <taxon>Neoptera</taxon>
        <taxon>Paraneoptera</taxon>
        <taxon>Hemiptera</taxon>
        <taxon>Heteroptera</taxon>
        <taxon>Panheteroptera</taxon>
        <taxon>Pentatomomorpha</taxon>
        <taxon>Pentatomoidea</taxon>
        <taxon>Pentatomidae</taxon>
        <taxon>Pentatominae</taxon>
        <taxon>Nezara</taxon>
    </lineage>
</organism>
<comment type="catalytic activity">
    <reaction evidence="15">
        <text>2 nitrate(out) + H(+)(out) = 2 nitrate(in) + H(+)(in)</text>
        <dbReference type="Rhea" id="RHEA:71539"/>
        <dbReference type="ChEBI" id="CHEBI:15378"/>
        <dbReference type="ChEBI" id="CHEBI:17632"/>
    </reaction>
    <physiologicalReaction direction="left-to-right" evidence="15">
        <dbReference type="Rhea" id="RHEA:71540"/>
    </physiologicalReaction>
</comment>
<comment type="catalytic activity">
    <reaction evidence="20">
        <text>D-glucuronate(out) + H(+)(out) = D-glucuronate(in) + H(+)(in)</text>
        <dbReference type="Rhea" id="RHEA:72591"/>
        <dbReference type="ChEBI" id="CHEBI:15378"/>
        <dbReference type="ChEBI" id="CHEBI:58720"/>
    </reaction>
    <physiologicalReaction direction="left-to-right" evidence="20">
        <dbReference type="Rhea" id="RHEA:72592"/>
    </physiologicalReaction>
</comment>
<evidence type="ECO:0000256" key="15">
    <source>
        <dbReference type="ARBA" id="ARBA00050101"/>
    </source>
</evidence>
<keyword evidence="11 26" id="KW-0472">Membrane</keyword>
<comment type="subcellular location">
    <subcellularLocation>
        <location evidence="2">Basolateral cell membrane</location>
        <topology evidence="2">Multi-pass membrane protein</topology>
    </subcellularLocation>
    <subcellularLocation>
        <location evidence="3">Cytoplasmic vesicle</location>
        <location evidence="3">Secretory vesicle membrane</location>
        <topology evidence="3">Multi-pass membrane protein</topology>
    </subcellularLocation>
    <subcellularLocation>
        <location evidence="1">Cytoplasmic vesicle</location>
        <location evidence="1">Secretory vesicle</location>
        <location evidence="1">Synaptic vesicle membrane</location>
    </subcellularLocation>
    <subcellularLocation>
        <location evidence="4">Lysosome membrane</location>
    </subcellularLocation>
</comment>
<dbReference type="OrthoDB" id="2985014at2759"/>